<organism evidence="3 4">
    <name type="scientific">Streptomyces albiflavescens</name>
    <dbReference type="NCBI Taxonomy" id="1623582"/>
    <lineage>
        <taxon>Bacteria</taxon>
        <taxon>Bacillati</taxon>
        <taxon>Actinomycetota</taxon>
        <taxon>Actinomycetes</taxon>
        <taxon>Kitasatosporales</taxon>
        <taxon>Streptomycetaceae</taxon>
        <taxon>Streptomyces</taxon>
    </lineage>
</organism>
<proteinExistence type="predicted"/>
<dbReference type="AlphaFoldDB" id="A0A917YE28"/>
<feature type="compositionally biased region" description="Basic and acidic residues" evidence="1">
    <location>
        <begin position="69"/>
        <end position="79"/>
    </location>
</feature>
<feature type="transmembrane region" description="Helical" evidence="2">
    <location>
        <begin position="36"/>
        <end position="60"/>
    </location>
</feature>
<evidence type="ECO:0000313" key="4">
    <source>
        <dbReference type="Proteomes" id="UP000600365"/>
    </source>
</evidence>
<gene>
    <name evidence="3" type="ORF">GCM10011579_078990</name>
</gene>
<keyword evidence="4" id="KW-1185">Reference proteome</keyword>
<keyword evidence="2" id="KW-1133">Transmembrane helix</keyword>
<feature type="compositionally biased region" description="Basic and acidic residues" evidence="1">
    <location>
        <begin position="188"/>
        <end position="197"/>
    </location>
</feature>
<feature type="region of interest" description="Disordered" evidence="1">
    <location>
        <begin position="188"/>
        <end position="226"/>
    </location>
</feature>
<evidence type="ECO:0000256" key="1">
    <source>
        <dbReference type="SAM" id="MobiDB-lite"/>
    </source>
</evidence>
<protein>
    <submittedName>
        <fullName evidence="3">Uncharacterized protein</fullName>
    </submittedName>
</protein>
<accession>A0A917YE28</accession>
<feature type="region of interest" description="Disordered" evidence="1">
    <location>
        <begin position="69"/>
        <end position="91"/>
    </location>
</feature>
<reference evidence="3 4" key="1">
    <citation type="journal article" date="2014" name="Int. J. Syst. Evol. Microbiol.">
        <title>Complete genome sequence of Corynebacterium casei LMG S-19264T (=DSM 44701T), isolated from a smear-ripened cheese.</title>
        <authorList>
            <consortium name="US DOE Joint Genome Institute (JGI-PGF)"/>
            <person name="Walter F."/>
            <person name="Albersmeier A."/>
            <person name="Kalinowski J."/>
            <person name="Ruckert C."/>
        </authorList>
    </citation>
    <scope>NUCLEOTIDE SEQUENCE [LARGE SCALE GENOMIC DNA]</scope>
    <source>
        <strain evidence="3 4">CGMCC 4.7111</strain>
    </source>
</reference>
<name>A0A917YE28_9ACTN</name>
<comment type="caution">
    <text evidence="3">The sequence shown here is derived from an EMBL/GenBank/DDBJ whole genome shotgun (WGS) entry which is preliminary data.</text>
</comment>
<evidence type="ECO:0000256" key="2">
    <source>
        <dbReference type="SAM" id="Phobius"/>
    </source>
</evidence>
<dbReference type="Proteomes" id="UP000600365">
    <property type="component" value="Unassembled WGS sequence"/>
</dbReference>
<sequence>MRVRLARQRPTPDRVRGRVREVGPERWWHRIRWAHIGGVLGAVAAIGSLIFTGVATYYGAAVSKDRLEQSREATQRESRSQASHVSFWSEGGPHRAQRTVHVMNRSPDPITGITLSLLLVTQQRGEDPAVLEPFQLTFPNLGPCKEMVLTEETLLSALDVSQQRPSEVQLSILNFTDGDGRTWRRADDGLEESRQIGEPDFPGTSEVTLDAPPAPKRAAMCDGGTT</sequence>
<evidence type="ECO:0000313" key="3">
    <source>
        <dbReference type="EMBL" id="GGN86806.1"/>
    </source>
</evidence>
<keyword evidence="2" id="KW-0812">Transmembrane</keyword>
<dbReference type="EMBL" id="BMMM01000019">
    <property type="protein sequence ID" value="GGN86806.1"/>
    <property type="molecule type" value="Genomic_DNA"/>
</dbReference>
<keyword evidence="2" id="KW-0472">Membrane</keyword>